<organism evidence="1">
    <name type="scientific">Marseillevirus sp</name>
    <dbReference type="NCBI Taxonomy" id="2809551"/>
    <lineage>
        <taxon>Viruses</taxon>
        <taxon>Varidnaviria</taxon>
        <taxon>Bamfordvirae</taxon>
        <taxon>Nucleocytoviricota</taxon>
        <taxon>Megaviricetes</taxon>
        <taxon>Pimascovirales</taxon>
        <taxon>Pimascovirales incertae sedis</taxon>
        <taxon>Marseilleviridae</taxon>
        <taxon>Marseillevirus</taxon>
    </lineage>
</organism>
<dbReference type="EMBL" id="OR343188">
    <property type="protein sequence ID" value="WNL49822.1"/>
    <property type="molecule type" value="Genomic_DNA"/>
</dbReference>
<name>A0AA96ELG2_9VIRU</name>
<reference evidence="1" key="1">
    <citation type="submission" date="2023-07" db="EMBL/GenBank/DDBJ databases">
        <authorList>
            <person name="Xia Y."/>
        </authorList>
    </citation>
    <scope>NUCLEOTIDE SEQUENCE</scope>
    <source>
        <strain evidence="1">F</strain>
    </source>
</reference>
<sequence length="104" mass="12302">MFRQTRAQVACQETCKKMELRKICGEKADYQCILGVEAYITSKCESECATYENSRSFSSCTMKQTRKCTEANNRFSQRTYQCEREAEEFCEKSENHKFLWRLFG</sequence>
<accession>A0AA96ELG2</accession>
<evidence type="ECO:0000313" key="1">
    <source>
        <dbReference type="EMBL" id="WNL49822.1"/>
    </source>
</evidence>
<gene>
    <name evidence="1" type="ORF">MarFTMF_306</name>
</gene>
<proteinExistence type="predicted"/>
<protein>
    <submittedName>
        <fullName evidence="1">Uncharacterized protein</fullName>
    </submittedName>
</protein>